<comment type="caution">
    <text evidence="2">The sequence shown here is derived from an EMBL/GenBank/DDBJ whole genome shotgun (WGS) entry which is preliminary data.</text>
</comment>
<feature type="region of interest" description="Disordered" evidence="1">
    <location>
        <begin position="60"/>
        <end position="80"/>
    </location>
</feature>
<name>A0A323UTS2_9RHOO</name>
<accession>A0A323UTS2</accession>
<dbReference type="AlphaFoldDB" id="A0A323UTS2"/>
<keyword evidence="3" id="KW-1185">Reference proteome</keyword>
<dbReference type="EMBL" id="QKOE01000007">
    <property type="protein sequence ID" value="PZA16422.1"/>
    <property type="molecule type" value="Genomic_DNA"/>
</dbReference>
<evidence type="ECO:0000313" key="3">
    <source>
        <dbReference type="Proteomes" id="UP000248259"/>
    </source>
</evidence>
<evidence type="ECO:0000313" key="2">
    <source>
        <dbReference type="EMBL" id="PZA16422.1"/>
    </source>
</evidence>
<reference evidence="2 3" key="1">
    <citation type="submission" date="2018-06" db="EMBL/GenBank/DDBJ databases">
        <title>Azoarcus communis strain SWub3 genome.</title>
        <authorList>
            <person name="Zorraquino Salvo V."/>
            <person name="Toubiana D."/>
            <person name="Blumwald E."/>
        </authorList>
    </citation>
    <scope>NUCLEOTIDE SEQUENCE [LARGE SCALE GENOMIC DNA]</scope>
    <source>
        <strain evidence="2 3">SWub3</strain>
    </source>
</reference>
<dbReference type="Proteomes" id="UP000248259">
    <property type="component" value="Unassembled WGS sequence"/>
</dbReference>
<proteinExistence type="predicted"/>
<dbReference type="RefSeq" id="WP_110524926.1">
    <property type="nucleotide sequence ID" value="NZ_QKOE01000007.1"/>
</dbReference>
<gene>
    <name evidence="2" type="ORF">DNK49_12290</name>
</gene>
<evidence type="ECO:0000256" key="1">
    <source>
        <dbReference type="SAM" id="MobiDB-lite"/>
    </source>
</evidence>
<organism evidence="2 3">
    <name type="scientific">Parazoarcus communis SWub3 = DSM 12120</name>
    <dbReference type="NCBI Taxonomy" id="1121029"/>
    <lineage>
        <taxon>Bacteria</taxon>
        <taxon>Pseudomonadati</taxon>
        <taxon>Pseudomonadota</taxon>
        <taxon>Betaproteobacteria</taxon>
        <taxon>Rhodocyclales</taxon>
        <taxon>Zoogloeaceae</taxon>
        <taxon>Parazoarcus</taxon>
    </lineage>
</organism>
<sequence>MKNLDISCPSCSNPAVLTQSHRYSQTSIGAVFQCANTACRNEFGGVVTLTANLPAGVERFSSGTSSTTDSDADGYVLTDV</sequence>
<protein>
    <submittedName>
        <fullName evidence="2">Uncharacterized protein</fullName>
    </submittedName>
</protein>